<dbReference type="AlphaFoldDB" id="F9GFW5"/>
<dbReference type="Gene3D" id="4.10.240.10">
    <property type="entry name" value="Zn(2)-C6 fungal-type DNA-binding domain"/>
    <property type="match status" value="1"/>
</dbReference>
<feature type="domain" description="Zn(2)-C6 fungal-type" evidence="2">
    <location>
        <begin position="39"/>
        <end position="73"/>
    </location>
</feature>
<dbReference type="InterPro" id="IPR001138">
    <property type="entry name" value="Zn2Cys6_DnaBD"/>
</dbReference>
<name>F9GFW5_FUSOF</name>
<dbReference type="SMART" id="SM00066">
    <property type="entry name" value="GAL4"/>
    <property type="match status" value="1"/>
</dbReference>
<dbReference type="GO" id="GO:0000981">
    <property type="term" value="F:DNA-binding transcription factor activity, RNA polymerase II-specific"/>
    <property type="evidence" value="ECO:0007669"/>
    <property type="project" value="InterPro"/>
</dbReference>
<dbReference type="STRING" id="660025.F9GFW5"/>
<dbReference type="OrthoDB" id="1924260at2759"/>
<accession>F9GFW5</accession>
<dbReference type="GO" id="GO:0008270">
    <property type="term" value="F:zinc ion binding"/>
    <property type="evidence" value="ECO:0007669"/>
    <property type="project" value="InterPro"/>
</dbReference>
<evidence type="ECO:0000256" key="1">
    <source>
        <dbReference type="ARBA" id="ARBA00023242"/>
    </source>
</evidence>
<sequence length="375" mass="42602">MVTEEAIQSLAWVVRRGGWELKTSILVEPPNQYLVLSSKRRHIRCDESYPQCQNCTKHKVKCSFQDIPTQKELLQQASPHDDQVHMPSATKSRRPWSAKARAEVLISFFRVISTSRLAMNGVLALSAYQVASVNHCQHARRKAYQYQMLAIQDLRRCLSNFGPEHADGALVASMALLWLCEDMSSRSKISEGISAILQACHGLGHMSGFYHMLAKAWLPAADWNTTPKPDSENSNGLQRIMVEMQKFKAILREHEPDDDTWRQLRLLIALTQDLIDLDSSTQADKQFERIRVLRDYKLWLPLNGLLAGKNLSSTLMINAYLYTIALHAQRQMPQTYMIDQGVGIPSLLKETLRQITPIKPYVESLNSLKALVSTM</sequence>
<dbReference type="InterPro" id="IPR052400">
    <property type="entry name" value="Zn2-C6_fungal_TF"/>
</dbReference>
<dbReference type="CDD" id="cd00067">
    <property type="entry name" value="GAL4"/>
    <property type="match status" value="1"/>
</dbReference>
<dbReference type="InterPro" id="IPR036864">
    <property type="entry name" value="Zn2-C6_fun-type_DNA-bd_sf"/>
</dbReference>
<dbReference type="PANTHER" id="PTHR47657:SF12">
    <property type="entry name" value="ZN(II)2CYS6 TRANSCRIPTION FACTOR (EUROFUNG)"/>
    <property type="match status" value="1"/>
</dbReference>
<dbReference type="PANTHER" id="PTHR47657">
    <property type="entry name" value="STEROL REGULATORY ELEMENT-BINDING PROTEIN ECM22"/>
    <property type="match status" value="1"/>
</dbReference>
<gene>
    <name evidence="3" type="ORF">FOXB_17549</name>
</gene>
<evidence type="ECO:0000313" key="3">
    <source>
        <dbReference type="EMBL" id="EGU71942.1"/>
    </source>
</evidence>
<organism evidence="3">
    <name type="scientific">Fusarium oxysporum (strain Fo5176)</name>
    <name type="common">Fusarium vascular wilt</name>
    <dbReference type="NCBI Taxonomy" id="660025"/>
    <lineage>
        <taxon>Eukaryota</taxon>
        <taxon>Fungi</taxon>
        <taxon>Dikarya</taxon>
        <taxon>Ascomycota</taxon>
        <taxon>Pezizomycotina</taxon>
        <taxon>Sordariomycetes</taxon>
        <taxon>Hypocreomycetidae</taxon>
        <taxon>Hypocreales</taxon>
        <taxon>Nectriaceae</taxon>
        <taxon>Fusarium</taxon>
        <taxon>Fusarium oxysporum species complex</taxon>
    </lineage>
</organism>
<proteinExistence type="predicted"/>
<comment type="caution">
    <text evidence="3">The sequence shown here is derived from an EMBL/GenBank/DDBJ whole genome shotgun (WGS) entry which is preliminary data.</text>
</comment>
<protein>
    <recommendedName>
        <fullName evidence="2">Zn(2)-C6 fungal-type domain-containing protein</fullName>
    </recommendedName>
</protein>
<reference evidence="3" key="1">
    <citation type="journal article" date="2012" name="Mol. Plant Microbe Interact.">
        <title>A highly conserved effector in Fusarium oxysporum is required for full virulence on Arabidopsis.</title>
        <authorList>
            <person name="Thatcher L.F."/>
            <person name="Gardiner D.M."/>
            <person name="Kazan K."/>
            <person name="Manners J."/>
        </authorList>
    </citation>
    <scope>NUCLEOTIDE SEQUENCE [LARGE SCALE GENOMIC DNA]</scope>
    <source>
        <strain evidence="3">Fo5176</strain>
    </source>
</reference>
<dbReference type="Pfam" id="PF00172">
    <property type="entry name" value="Zn_clus"/>
    <property type="match status" value="1"/>
</dbReference>
<dbReference type="EMBL" id="AFQF01007317">
    <property type="protein sequence ID" value="EGU71942.1"/>
    <property type="molecule type" value="Genomic_DNA"/>
</dbReference>
<evidence type="ECO:0000259" key="2">
    <source>
        <dbReference type="SMART" id="SM00066"/>
    </source>
</evidence>
<dbReference type="SUPFAM" id="SSF57701">
    <property type="entry name" value="Zn2/Cys6 DNA-binding domain"/>
    <property type="match status" value="1"/>
</dbReference>
<keyword evidence="1" id="KW-0539">Nucleus</keyword>